<proteinExistence type="predicted"/>
<dbReference type="GO" id="GO:0031053">
    <property type="term" value="P:primary miRNA processing"/>
    <property type="evidence" value="ECO:0007669"/>
    <property type="project" value="InterPro"/>
</dbReference>
<protein>
    <submittedName>
        <fullName evidence="1">Uncharacterized protein</fullName>
    </submittedName>
</protein>
<evidence type="ECO:0000313" key="1">
    <source>
        <dbReference type="EMBL" id="OAF70283.1"/>
    </source>
</evidence>
<dbReference type="GO" id="GO:0003725">
    <property type="term" value="F:double-stranded RNA binding"/>
    <property type="evidence" value="ECO:0007669"/>
    <property type="project" value="TreeGrafter"/>
</dbReference>
<name>A0A177B9F5_9BILA</name>
<dbReference type="InterPro" id="IPR040375">
    <property type="entry name" value="DGCR8"/>
</dbReference>
<comment type="caution">
    <text evidence="1">The sequence shown here is derived from an EMBL/GenBank/DDBJ whole genome shotgun (WGS) entry which is preliminary data.</text>
</comment>
<dbReference type="EMBL" id="LWCA01000166">
    <property type="protein sequence ID" value="OAF70283.1"/>
    <property type="molecule type" value="Genomic_DNA"/>
</dbReference>
<dbReference type="Proteomes" id="UP000078046">
    <property type="component" value="Unassembled WGS sequence"/>
</dbReference>
<dbReference type="GO" id="GO:0042802">
    <property type="term" value="F:identical protein binding"/>
    <property type="evidence" value="ECO:0007669"/>
    <property type="project" value="InterPro"/>
</dbReference>
<keyword evidence="2" id="KW-1185">Reference proteome</keyword>
<dbReference type="GO" id="GO:0020037">
    <property type="term" value="F:heme binding"/>
    <property type="evidence" value="ECO:0007669"/>
    <property type="project" value="InterPro"/>
</dbReference>
<sequence>MTMKMLYPEYISDNERSNINSSHFKEFFKHIKVDNLSVTEMCDRTGTKLPITILQEFLKRNLGTLSNELKFSHTILDKQIETTLTFGDLKETVITATKKEGKNYACQLIIKKLHPDIHDWNGIMELYEKCEMDDKNVSIKRKEIYNLALQDKPDDSNKENMILSKLRQEMFEIYK</sequence>
<dbReference type="PANTHER" id="PTHR13482:SF3">
    <property type="entry name" value="MICROPROCESSOR COMPLEX SUBUNIT DGCR8"/>
    <property type="match status" value="1"/>
</dbReference>
<dbReference type="CDD" id="cd19868">
    <property type="entry name" value="DSRM_DGCR8_rpt2"/>
    <property type="match status" value="1"/>
</dbReference>
<organism evidence="1 2">
    <name type="scientific">Intoshia linei</name>
    <dbReference type="NCBI Taxonomy" id="1819745"/>
    <lineage>
        <taxon>Eukaryota</taxon>
        <taxon>Metazoa</taxon>
        <taxon>Spiralia</taxon>
        <taxon>Lophotrochozoa</taxon>
        <taxon>Mesozoa</taxon>
        <taxon>Orthonectida</taxon>
        <taxon>Rhopaluridae</taxon>
        <taxon>Intoshia</taxon>
    </lineage>
</organism>
<reference evidence="1 2" key="1">
    <citation type="submission" date="2016-04" db="EMBL/GenBank/DDBJ databases">
        <title>The genome of Intoshia linei affirms orthonectids as highly simplified spiralians.</title>
        <authorList>
            <person name="Mikhailov K.V."/>
            <person name="Slusarev G.S."/>
            <person name="Nikitin M.A."/>
            <person name="Logacheva M.D."/>
            <person name="Penin A."/>
            <person name="Aleoshin V."/>
            <person name="Panchin Y.V."/>
        </authorList>
    </citation>
    <scope>NUCLEOTIDE SEQUENCE [LARGE SCALE GENOMIC DNA]</scope>
    <source>
        <strain evidence="1">Intl2013</strain>
        <tissue evidence="1">Whole animal</tissue>
    </source>
</reference>
<dbReference type="AlphaFoldDB" id="A0A177B9F5"/>
<dbReference type="GO" id="GO:0070878">
    <property type="term" value="F:primary miRNA binding"/>
    <property type="evidence" value="ECO:0007669"/>
    <property type="project" value="TreeGrafter"/>
</dbReference>
<gene>
    <name evidence="1" type="ORF">A3Q56_01949</name>
</gene>
<accession>A0A177B9F5</accession>
<dbReference type="OrthoDB" id="112668at2759"/>
<evidence type="ECO:0000313" key="2">
    <source>
        <dbReference type="Proteomes" id="UP000078046"/>
    </source>
</evidence>
<dbReference type="PANTHER" id="PTHR13482">
    <property type="entry name" value="MICRORNA PROCESSOR COMPLEX SUBUNIT DGCR8"/>
    <property type="match status" value="1"/>
</dbReference>
<dbReference type="Gene3D" id="3.30.160.20">
    <property type="match status" value="1"/>
</dbReference>
<dbReference type="GO" id="GO:0070877">
    <property type="term" value="C:microprocessor complex"/>
    <property type="evidence" value="ECO:0007669"/>
    <property type="project" value="InterPro"/>
</dbReference>